<evidence type="ECO:0000313" key="1">
    <source>
        <dbReference type="EMBL" id="GBN46764.1"/>
    </source>
</evidence>
<dbReference type="Proteomes" id="UP000499080">
    <property type="component" value="Unassembled WGS sequence"/>
</dbReference>
<organism evidence="1 2">
    <name type="scientific">Araneus ventricosus</name>
    <name type="common">Orbweaver spider</name>
    <name type="synonym">Epeira ventricosa</name>
    <dbReference type="NCBI Taxonomy" id="182803"/>
    <lineage>
        <taxon>Eukaryota</taxon>
        <taxon>Metazoa</taxon>
        <taxon>Ecdysozoa</taxon>
        <taxon>Arthropoda</taxon>
        <taxon>Chelicerata</taxon>
        <taxon>Arachnida</taxon>
        <taxon>Araneae</taxon>
        <taxon>Araneomorphae</taxon>
        <taxon>Entelegynae</taxon>
        <taxon>Araneoidea</taxon>
        <taxon>Araneidae</taxon>
        <taxon>Araneus</taxon>
    </lineage>
</organism>
<evidence type="ECO:0000313" key="2">
    <source>
        <dbReference type="Proteomes" id="UP000499080"/>
    </source>
</evidence>
<proteinExistence type="predicted"/>
<keyword evidence="2" id="KW-1185">Reference proteome</keyword>
<reference evidence="1 2" key="1">
    <citation type="journal article" date="2019" name="Sci. Rep.">
        <title>Orb-weaving spider Araneus ventricosus genome elucidates the spidroin gene catalogue.</title>
        <authorList>
            <person name="Kono N."/>
            <person name="Nakamura H."/>
            <person name="Ohtoshi R."/>
            <person name="Moran D.A.P."/>
            <person name="Shinohara A."/>
            <person name="Yoshida Y."/>
            <person name="Fujiwara M."/>
            <person name="Mori M."/>
            <person name="Tomita M."/>
            <person name="Arakawa K."/>
        </authorList>
    </citation>
    <scope>NUCLEOTIDE SEQUENCE [LARGE SCALE GENOMIC DNA]</scope>
</reference>
<protein>
    <submittedName>
        <fullName evidence="1">Uncharacterized protein</fullName>
    </submittedName>
</protein>
<dbReference type="AlphaFoldDB" id="A0A4Y2P5T8"/>
<gene>
    <name evidence="1" type="ORF">AVEN_144712_1</name>
</gene>
<name>A0A4Y2P5T8_ARAVE</name>
<comment type="caution">
    <text evidence="1">The sequence shown here is derived from an EMBL/GenBank/DDBJ whole genome shotgun (WGS) entry which is preliminary data.</text>
</comment>
<accession>A0A4Y2P5T8</accession>
<sequence>MLLQVRHPIGPLGPSYSPSSCFSETKWDLISVPCCISLVLLSSVVCCTKKHVESLIVQPDPATFSLFHPLPEFPVDTCAGRSVIP</sequence>
<dbReference type="EMBL" id="BGPR01131423">
    <property type="protein sequence ID" value="GBN46764.1"/>
    <property type="molecule type" value="Genomic_DNA"/>
</dbReference>